<protein>
    <submittedName>
        <fullName evidence="2">Uncharacterized protein</fullName>
    </submittedName>
</protein>
<accession>A0A6A4GFJ1</accession>
<keyword evidence="1" id="KW-0812">Transmembrane</keyword>
<name>A0A6A4GFJ1_9AGAR</name>
<evidence type="ECO:0000313" key="3">
    <source>
        <dbReference type="Proteomes" id="UP000799118"/>
    </source>
</evidence>
<evidence type="ECO:0000313" key="2">
    <source>
        <dbReference type="EMBL" id="KAE9384339.1"/>
    </source>
</evidence>
<gene>
    <name evidence="2" type="ORF">BT96DRAFT_659772</name>
</gene>
<organism evidence="2 3">
    <name type="scientific">Gymnopus androsaceus JB14</name>
    <dbReference type="NCBI Taxonomy" id="1447944"/>
    <lineage>
        <taxon>Eukaryota</taxon>
        <taxon>Fungi</taxon>
        <taxon>Dikarya</taxon>
        <taxon>Basidiomycota</taxon>
        <taxon>Agaricomycotina</taxon>
        <taxon>Agaricomycetes</taxon>
        <taxon>Agaricomycetidae</taxon>
        <taxon>Agaricales</taxon>
        <taxon>Marasmiineae</taxon>
        <taxon>Omphalotaceae</taxon>
        <taxon>Gymnopus</taxon>
    </lineage>
</organism>
<feature type="transmembrane region" description="Helical" evidence="1">
    <location>
        <begin position="60"/>
        <end position="83"/>
    </location>
</feature>
<dbReference type="Proteomes" id="UP000799118">
    <property type="component" value="Unassembled WGS sequence"/>
</dbReference>
<dbReference type="EMBL" id="ML770166">
    <property type="protein sequence ID" value="KAE9384339.1"/>
    <property type="molecule type" value="Genomic_DNA"/>
</dbReference>
<dbReference type="AlphaFoldDB" id="A0A6A4GFJ1"/>
<evidence type="ECO:0000256" key="1">
    <source>
        <dbReference type="SAM" id="Phobius"/>
    </source>
</evidence>
<proteinExistence type="predicted"/>
<keyword evidence="1" id="KW-0472">Membrane</keyword>
<feature type="transmembrane region" description="Helical" evidence="1">
    <location>
        <begin position="110"/>
        <end position="127"/>
    </location>
</feature>
<keyword evidence="3" id="KW-1185">Reference proteome</keyword>
<keyword evidence="1" id="KW-1133">Transmembrane helix</keyword>
<sequence>MLSRSLKASEFRIPILRTRKSLLFLPPPLPPMLAGQQYGLKLNVVWPLRGVFLPLLKLRPFLYFHRLLIQGGVVMVYWCLGYWESRYWLYKRRRTNETETREIKESGYTFIYLLLRSLYIASIYLSIPEYFQCRRPLQLPMPRNAPRLAIFPSFIPYIYI</sequence>
<reference evidence="2" key="1">
    <citation type="journal article" date="2019" name="Environ. Microbiol.">
        <title>Fungal ecological strategies reflected in gene transcription - a case study of two litter decomposers.</title>
        <authorList>
            <person name="Barbi F."/>
            <person name="Kohler A."/>
            <person name="Barry K."/>
            <person name="Baskaran P."/>
            <person name="Daum C."/>
            <person name="Fauchery L."/>
            <person name="Ihrmark K."/>
            <person name="Kuo A."/>
            <person name="LaButti K."/>
            <person name="Lipzen A."/>
            <person name="Morin E."/>
            <person name="Grigoriev I.V."/>
            <person name="Henrissat B."/>
            <person name="Lindahl B."/>
            <person name="Martin F."/>
        </authorList>
    </citation>
    <scope>NUCLEOTIDE SEQUENCE</scope>
    <source>
        <strain evidence="2">JB14</strain>
    </source>
</reference>